<dbReference type="InterPro" id="IPR007374">
    <property type="entry name" value="ASCH_domain"/>
</dbReference>
<evidence type="ECO:0000313" key="2">
    <source>
        <dbReference type="EMBL" id="MCT7977577.1"/>
    </source>
</evidence>
<dbReference type="EMBL" id="JAMXFA010000008">
    <property type="protein sequence ID" value="MCT7977577.1"/>
    <property type="molecule type" value="Genomic_DNA"/>
</dbReference>
<feature type="domain" description="ASCH" evidence="1">
    <location>
        <begin position="14"/>
        <end position="102"/>
    </location>
</feature>
<organism evidence="2 3">
    <name type="scientific">Laspinema olomoucense D3b</name>
    <dbReference type="NCBI Taxonomy" id="2953688"/>
    <lineage>
        <taxon>Bacteria</taxon>
        <taxon>Bacillati</taxon>
        <taxon>Cyanobacteriota</taxon>
        <taxon>Cyanophyceae</taxon>
        <taxon>Oscillatoriophycideae</taxon>
        <taxon>Oscillatoriales</taxon>
        <taxon>Laspinemataceae</taxon>
        <taxon>Laspinema</taxon>
        <taxon>Laspinema olomoucense</taxon>
    </lineage>
</organism>
<reference evidence="2 3" key="1">
    <citation type="journal article" date="2022" name="Front. Microbiol.">
        <title>High genomic differentiation and limited gene flow indicate recent cryptic speciation within the genus Laspinema (cyanobacteria).</title>
        <authorList>
            <person name="Stanojkovic A."/>
            <person name="Skoupy S."/>
            <person name="Skaloud P."/>
            <person name="Dvorak P."/>
        </authorList>
    </citation>
    <scope>NUCLEOTIDE SEQUENCE [LARGE SCALE GENOMIC DNA]</scope>
    <source>
        <strain evidence="2 3">D3b</strain>
    </source>
</reference>
<evidence type="ECO:0000259" key="1">
    <source>
        <dbReference type="Pfam" id="PF04266"/>
    </source>
</evidence>
<dbReference type="CDD" id="cd06554">
    <property type="entry name" value="ASCH_ASC-1_like"/>
    <property type="match status" value="1"/>
</dbReference>
<evidence type="ECO:0000313" key="3">
    <source>
        <dbReference type="Proteomes" id="UP001525961"/>
    </source>
</evidence>
<protein>
    <submittedName>
        <fullName evidence="2">ASCH domain-containing protein</fullName>
    </submittedName>
</protein>
<dbReference type="SUPFAM" id="SSF88697">
    <property type="entry name" value="PUA domain-like"/>
    <property type="match status" value="1"/>
</dbReference>
<dbReference type="Gene3D" id="2.30.130.30">
    <property type="entry name" value="Hypothetical protein"/>
    <property type="match status" value="1"/>
</dbReference>
<name>A0ABT2N4K1_9CYAN</name>
<sequence length="150" mass="17250">MSPTLEQLQGLRAITLWQPWAGLIAHKFKQIETRSWSTDYRGIILIHSAKRPVYPSELEPFSEYVSNFDFVQDLGKIVAIAKLTDCVLMTDEFIEQQSELEKLCGNWQPGRYAWQLSQIQKIDPIPCPGKQGLWIPPKELIAKLILDQLI</sequence>
<dbReference type="InterPro" id="IPR015947">
    <property type="entry name" value="PUA-like_sf"/>
</dbReference>
<comment type="caution">
    <text evidence="2">The sequence shown here is derived from an EMBL/GenBank/DDBJ whole genome shotgun (WGS) entry which is preliminary data.</text>
</comment>
<keyword evidence="3" id="KW-1185">Reference proteome</keyword>
<accession>A0ABT2N4K1</accession>
<gene>
    <name evidence="2" type="ORF">NG792_07665</name>
</gene>
<dbReference type="RefSeq" id="WP_261235038.1">
    <property type="nucleotide sequence ID" value="NZ_JAMXFA010000008.1"/>
</dbReference>
<dbReference type="Proteomes" id="UP001525961">
    <property type="component" value="Unassembled WGS sequence"/>
</dbReference>
<dbReference type="Pfam" id="PF04266">
    <property type="entry name" value="ASCH"/>
    <property type="match status" value="1"/>
</dbReference>
<proteinExistence type="predicted"/>